<comment type="caution">
    <text evidence="2">The sequence shown here is derived from an EMBL/GenBank/DDBJ whole genome shotgun (WGS) entry which is preliminary data.</text>
</comment>
<feature type="transmembrane region" description="Helical" evidence="1">
    <location>
        <begin position="45"/>
        <end position="65"/>
    </location>
</feature>
<sequence length="148" mass="17589">MNKELKTYLLMMVVLLFFWICGSIVDTTIWGHSSYHTPAWFIRNLQFFWLVGSQFLMPFLLVLVLKPSWNTVLAFFSAGCLGSLFWDLIYFKLTRSQALYDMNRWFDLGDTGLVINITGSWVLIFHILRLIVGILLFYWLYRRIKQEN</sequence>
<organism evidence="2 3">
    <name type="scientific">Candidatus Komeilibacteria bacterium CG_4_10_14_0_2_um_filter_37_10</name>
    <dbReference type="NCBI Taxonomy" id="1974470"/>
    <lineage>
        <taxon>Bacteria</taxon>
        <taxon>Candidatus Komeiliibacteriota</taxon>
    </lineage>
</organism>
<feature type="transmembrane region" description="Helical" evidence="1">
    <location>
        <begin position="113"/>
        <end position="141"/>
    </location>
</feature>
<evidence type="ECO:0000256" key="1">
    <source>
        <dbReference type="SAM" id="Phobius"/>
    </source>
</evidence>
<dbReference type="EMBL" id="PFPO01000046">
    <property type="protein sequence ID" value="PIZ99135.1"/>
    <property type="molecule type" value="Genomic_DNA"/>
</dbReference>
<evidence type="ECO:0000313" key="3">
    <source>
        <dbReference type="Proteomes" id="UP000230405"/>
    </source>
</evidence>
<evidence type="ECO:0000313" key="2">
    <source>
        <dbReference type="EMBL" id="PIZ99135.1"/>
    </source>
</evidence>
<keyword evidence="1" id="KW-0472">Membrane</keyword>
<protein>
    <submittedName>
        <fullName evidence="2">Uncharacterized protein</fullName>
    </submittedName>
</protein>
<name>A0A2M7VEZ6_9BACT</name>
<feature type="transmembrane region" description="Helical" evidence="1">
    <location>
        <begin position="72"/>
        <end position="93"/>
    </location>
</feature>
<dbReference type="AlphaFoldDB" id="A0A2M7VEZ6"/>
<keyword evidence="1" id="KW-0812">Transmembrane</keyword>
<proteinExistence type="predicted"/>
<gene>
    <name evidence="2" type="ORF">COX77_02445</name>
</gene>
<dbReference type="Proteomes" id="UP000230405">
    <property type="component" value="Unassembled WGS sequence"/>
</dbReference>
<reference evidence="3" key="1">
    <citation type="submission" date="2017-09" db="EMBL/GenBank/DDBJ databases">
        <title>Depth-based differentiation of microbial function through sediment-hosted aquifers and enrichment of novel symbionts in the deep terrestrial subsurface.</title>
        <authorList>
            <person name="Probst A.J."/>
            <person name="Ladd B."/>
            <person name="Jarett J.K."/>
            <person name="Geller-Mcgrath D.E."/>
            <person name="Sieber C.M.K."/>
            <person name="Emerson J.B."/>
            <person name="Anantharaman K."/>
            <person name="Thomas B.C."/>
            <person name="Malmstrom R."/>
            <person name="Stieglmeier M."/>
            <person name="Klingl A."/>
            <person name="Woyke T."/>
            <person name="Ryan C.M."/>
            <person name="Banfield J.F."/>
        </authorList>
    </citation>
    <scope>NUCLEOTIDE SEQUENCE [LARGE SCALE GENOMIC DNA]</scope>
</reference>
<feature type="transmembrane region" description="Helical" evidence="1">
    <location>
        <begin position="7"/>
        <end position="25"/>
    </location>
</feature>
<accession>A0A2M7VEZ6</accession>
<keyword evidence="1" id="KW-1133">Transmembrane helix</keyword>